<dbReference type="EMBL" id="CADIJO010000034">
    <property type="protein sequence ID" value="CAB3740295.1"/>
    <property type="molecule type" value="Genomic_DNA"/>
</dbReference>
<evidence type="ECO:0000256" key="1">
    <source>
        <dbReference type="SAM" id="MobiDB-lite"/>
    </source>
</evidence>
<sequence length="59" mass="6681">MHNDTPPSPQRAPAEQTAMNLPPDRPGGRLRRWVTAVRARLARAEKRIIERFRVPPNGA</sequence>
<dbReference type="AlphaFoldDB" id="A0A6S7AYA7"/>
<name>A0A6S7AYA7_9BURK</name>
<proteinExistence type="predicted"/>
<feature type="region of interest" description="Disordered" evidence="1">
    <location>
        <begin position="1"/>
        <end position="28"/>
    </location>
</feature>
<feature type="compositionally biased region" description="Pro residues" evidence="1">
    <location>
        <begin position="1"/>
        <end position="10"/>
    </location>
</feature>
<organism evidence="2 3">
    <name type="scientific">Achromobacter deleyi</name>
    <dbReference type="NCBI Taxonomy" id="1353891"/>
    <lineage>
        <taxon>Bacteria</taxon>
        <taxon>Pseudomonadati</taxon>
        <taxon>Pseudomonadota</taxon>
        <taxon>Betaproteobacteria</taxon>
        <taxon>Burkholderiales</taxon>
        <taxon>Alcaligenaceae</taxon>
        <taxon>Achromobacter</taxon>
    </lineage>
</organism>
<protein>
    <submittedName>
        <fullName evidence="2">Uncharacterized protein</fullName>
    </submittedName>
</protein>
<evidence type="ECO:0000313" key="3">
    <source>
        <dbReference type="Proteomes" id="UP000494111"/>
    </source>
</evidence>
<reference evidence="2 3" key="1">
    <citation type="submission" date="2020-04" db="EMBL/GenBank/DDBJ databases">
        <authorList>
            <person name="De Canck E."/>
        </authorList>
    </citation>
    <scope>NUCLEOTIDE SEQUENCE [LARGE SCALE GENOMIC DNA]</scope>
    <source>
        <strain evidence="2 3">LMG 3458</strain>
    </source>
</reference>
<evidence type="ECO:0000313" key="2">
    <source>
        <dbReference type="EMBL" id="CAB3740295.1"/>
    </source>
</evidence>
<accession>A0A6S7AYA7</accession>
<dbReference type="Proteomes" id="UP000494111">
    <property type="component" value="Unassembled WGS sequence"/>
</dbReference>
<gene>
    <name evidence="2" type="ORF">LMG3458_05708</name>
</gene>